<gene>
    <name evidence="1" type="ORF">HFP15_40060</name>
</gene>
<protein>
    <submittedName>
        <fullName evidence="1">Uncharacterized protein</fullName>
    </submittedName>
</protein>
<organism evidence="1 2">
    <name type="scientific">Amycolatopsis acididurans</name>
    <dbReference type="NCBI Taxonomy" id="2724524"/>
    <lineage>
        <taxon>Bacteria</taxon>
        <taxon>Bacillati</taxon>
        <taxon>Actinomycetota</taxon>
        <taxon>Actinomycetes</taxon>
        <taxon>Pseudonocardiales</taxon>
        <taxon>Pseudonocardiaceae</taxon>
        <taxon>Amycolatopsis</taxon>
    </lineage>
</organism>
<accession>A0ABX1JK81</accession>
<evidence type="ECO:0000313" key="2">
    <source>
        <dbReference type="Proteomes" id="UP000715441"/>
    </source>
</evidence>
<dbReference type="Proteomes" id="UP000715441">
    <property type="component" value="Unassembled WGS sequence"/>
</dbReference>
<name>A0ABX1JK81_9PSEU</name>
<reference evidence="1 2" key="1">
    <citation type="submission" date="2020-04" db="EMBL/GenBank/DDBJ databases">
        <title>Novel species.</title>
        <authorList>
            <person name="Teo W.F.A."/>
            <person name="Lipun K."/>
            <person name="Srisuk N."/>
            <person name="Duangmal K."/>
        </authorList>
    </citation>
    <scope>NUCLEOTIDE SEQUENCE [LARGE SCALE GENOMIC DNA]</scope>
    <source>
        <strain evidence="1 2">K13G38</strain>
    </source>
</reference>
<comment type="caution">
    <text evidence="1">The sequence shown here is derived from an EMBL/GenBank/DDBJ whole genome shotgun (WGS) entry which is preliminary data.</text>
</comment>
<sequence length="236" mass="23939">MLKDASDQKYWLAAGVTTGVVGAAINKANKWAEIAQTRTEQAQIWRNVADRLKDPYDISRTAAQAGAYEQDAAKFENLLKSDSTLTAGLRGTKIGDLLKASVDDIPGVAGKLGSVAEKIPVVGGLLAIGQTGYDIVDDKDKSAGAIAKHVGADMGGFVAGTAATEGALALAGTVGLAGGPVTLAAVGIGVGVAYGVGEVVNHWPEISHWAGGVATDVGHGVENAGKAVGHFFSSIF</sequence>
<dbReference type="EMBL" id="JAAXLS010000076">
    <property type="protein sequence ID" value="NKQ59056.1"/>
    <property type="molecule type" value="Genomic_DNA"/>
</dbReference>
<dbReference type="RefSeq" id="WP_168523472.1">
    <property type="nucleotide sequence ID" value="NZ_JAAXLS010000076.1"/>
</dbReference>
<keyword evidence="2" id="KW-1185">Reference proteome</keyword>
<proteinExistence type="predicted"/>
<evidence type="ECO:0000313" key="1">
    <source>
        <dbReference type="EMBL" id="NKQ59056.1"/>
    </source>
</evidence>